<accession>A0P5W3</accession>
<evidence type="ECO:0000259" key="2">
    <source>
        <dbReference type="PROSITE" id="PS50222"/>
    </source>
</evidence>
<dbReference type="InterPro" id="IPR002048">
    <property type="entry name" value="EF_hand_dom"/>
</dbReference>
<proteinExistence type="predicted"/>
<dbReference type="Proteomes" id="UP000054262">
    <property type="component" value="Unassembled WGS sequence"/>
</dbReference>
<dbReference type="PROSITE" id="PS00018">
    <property type="entry name" value="EF_HAND_1"/>
    <property type="match status" value="1"/>
</dbReference>
<gene>
    <name evidence="3" type="ORF">MB2181_02580</name>
</gene>
<feature type="chain" id="PRO_5002628041" description="EF-hand domain-containing protein" evidence="1">
    <location>
        <begin position="23"/>
        <end position="156"/>
    </location>
</feature>
<dbReference type="PROSITE" id="PS50222">
    <property type="entry name" value="EF_HAND_2"/>
    <property type="match status" value="1"/>
</dbReference>
<dbReference type="InterPro" id="IPR018247">
    <property type="entry name" value="EF_Hand_1_Ca_BS"/>
</dbReference>
<evidence type="ECO:0000313" key="3">
    <source>
        <dbReference type="EMBL" id="EAV46923.1"/>
    </source>
</evidence>
<organism evidence="3 4">
    <name type="scientific">Methylophilales bacterium HTCC2181</name>
    <dbReference type="NCBI Taxonomy" id="383631"/>
    <lineage>
        <taxon>Bacteria</taxon>
        <taxon>Pseudomonadati</taxon>
        <taxon>Pseudomonadota</taxon>
        <taxon>Betaproteobacteria</taxon>
        <taxon>Nitrosomonadales</taxon>
        <taxon>OM43 clade</taxon>
    </lineage>
</organism>
<keyword evidence="1" id="KW-0732">Signal</keyword>
<comment type="caution">
    <text evidence="3">The sequence shown here is derived from an EMBL/GenBank/DDBJ whole genome shotgun (WGS) entry which is preliminary data.</text>
</comment>
<evidence type="ECO:0000313" key="4">
    <source>
        <dbReference type="Proteomes" id="UP000054262"/>
    </source>
</evidence>
<dbReference type="GO" id="GO:0005509">
    <property type="term" value="F:calcium ion binding"/>
    <property type="evidence" value="ECO:0007669"/>
    <property type="project" value="InterPro"/>
</dbReference>
<dbReference type="EMBL" id="AAUX01000001">
    <property type="protein sequence ID" value="EAV46923.1"/>
    <property type="molecule type" value="Genomic_DNA"/>
</dbReference>
<feature type="signal peptide" evidence="1">
    <location>
        <begin position="1"/>
        <end position="22"/>
    </location>
</feature>
<keyword evidence="4" id="KW-1185">Reference proteome</keyword>
<dbReference type="AlphaFoldDB" id="A0P5W3"/>
<dbReference type="InterPro" id="IPR011992">
    <property type="entry name" value="EF-hand-dom_pair"/>
</dbReference>
<reference evidence="3 4" key="1">
    <citation type="submission" date="2006-11" db="EMBL/GenBank/DDBJ databases">
        <authorList>
            <person name="Giovannoni S."/>
            <person name="Vergin K."/>
            <person name="Ferriera S."/>
            <person name="Johnson J."/>
            <person name="Kravitz S."/>
            <person name="Beeson K."/>
            <person name="Sutton G."/>
            <person name="Rogers Y.-H."/>
            <person name="Friedman R."/>
            <person name="Frazier M."/>
            <person name="Venter J.C."/>
        </authorList>
    </citation>
    <scope>NUCLEOTIDE SEQUENCE [LARGE SCALE GENOMIC DNA]</scope>
    <source>
        <strain evidence="3 4">HTCC2181</strain>
    </source>
</reference>
<dbReference type="SUPFAM" id="SSF47473">
    <property type="entry name" value="EF-hand"/>
    <property type="match status" value="1"/>
</dbReference>
<dbReference type="Gene3D" id="1.10.238.10">
    <property type="entry name" value="EF-hand"/>
    <property type="match status" value="1"/>
</dbReference>
<feature type="domain" description="EF-hand" evidence="2">
    <location>
        <begin position="90"/>
        <end position="125"/>
    </location>
</feature>
<protein>
    <recommendedName>
        <fullName evidence="2">EF-hand domain-containing protein</fullName>
    </recommendedName>
</protein>
<name>A0P5W3_9PROT</name>
<evidence type="ECO:0000256" key="1">
    <source>
        <dbReference type="SAM" id="SignalP"/>
    </source>
</evidence>
<sequence>MRKFYFNLLIVLYFFSTSQVLADINAANDDVKPSQIELIRNALDEFSHSHTKNSVVYDQKKREMLDSVEQRFYACDPDNDNTLDVYETTQCLPQVARQFRQVDIDNDNVISLDELSIMAKDYHQKEAKKNNINVLSDSISNESSAASLPQNTQLTN</sequence>